<gene>
    <name evidence="2" type="ORF">QWJ41_11385</name>
</gene>
<proteinExistence type="predicted"/>
<protein>
    <submittedName>
        <fullName evidence="2">Uncharacterized protein</fullName>
    </submittedName>
</protein>
<feature type="region of interest" description="Disordered" evidence="1">
    <location>
        <begin position="1"/>
        <end position="27"/>
    </location>
</feature>
<dbReference type="EMBL" id="JAULSC010000009">
    <property type="protein sequence ID" value="MDO3396325.1"/>
    <property type="molecule type" value="Genomic_DNA"/>
</dbReference>
<dbReference type="Proteomes" id="UP001168363">
    <property type="component" value="Unassembled WGS sequence"/>
</dbReference>
<sequence length="63" mass="7099">MWDTVDDQPDRSREPGPPGEHLSHDRPCPRCGHAMHVFLACDNGCDCRPAVSQQHQQQRLAHA</sequence>
<dbReference type="RefSeq" id="WP_302708290.1">
    <property type="nucleotide sequence ID" value="NZ_JAULSC010000009.1"/>
</dbReference>
<comment type="caution">
    <text evidence="2">The sequence shown here is derived from an EMBL/GenBank/DDBJ whole genome shotgun (WGS) entry which is preliminary data.</text>
</comment>
<accession>A0ABT8TQT3</accession>
<evidence type="ECO:0000256" key="1">
    <source>
        <dbReference type="SAM" id="MobiDB-lite"/>
    </source>
</evidence>
<name>A0ABT8TQT3_9ACTN</name>
<keyword evidence="3" id="KW-1185">Reference proteome</keyword>
<evidence type="ECO:0000313" key="2">
    <source>
        <dbReference type="EMBL" id="MDO3396325.1"/>
    </source>
</evidence>
<reference evidence="2" key="1">
    <citation type="submission" date="2023-06" db="EMBL/GenBank/DDBJ databases">
        <title>Genome sequence of Nocardioides sp. SOB44.</title>
        <authorList>
            <person name="Zhang G."/>
        </authorList>
    </citation>
    <scope>NUCLEOTIDE SEQUENCE</scope>
    <source>
        <strain evidence="2">SOB44</strain>
    </source>
</reference>
<evidence type="ECO:0000313" key="3">
    <source>
        <dbReference type="Proteomes" id="UP001168363"/>
    </source>
</evidence>
<organism evidence="2 3">
    <name type="scientific">Nocardioides cremeus</name>
    <dbReference type="NCBI Taxonomy" id="3058044"/>
    <lineage>
        <taxon>Bacteria</taxon>
        <taxon>Bacillati</taxon>
        <taxon>Actinomycetota</taxon>
        <taxon>Actinomycetes</taxon>
        <taxon>Propionibacteriales</taxon>
        <taxon>Nocardioidaceae</taxon>
        <taxon>Nocardioides</taxon>
    </lineage>
</organism>